<proteinExistence type="predicted"/>
<sequence>CILLLQLGSTNDDHGKVDGEVRQRAVKTTSLWRALSAAGHRVLVLPSGGKDPDRFFNRTDTSHWKYVRKALLECGLPEENISDPGLEALHTVDEALMAVEFVRKHEVSSMVVITSDFHTSRARHLFNVAFASAELAPELLVLGVPNACRGEALRAYRAKEVKALEGLRTEPFGPWAAQLATAGPAAAALNANPRAHEPFFLTLAASVRLRAAFRTVLRSSRRCCLRLEAAEDGKAVDSSKSSGSRSDASEEAKEAKRPRLSNMAT</sequence>
<feature type="domain" description="DUF218" evidence="2">
    <location>
        <begin position="21"/>
        <end position="129"/>
    </location>
</feature>
<dbReference type="Pfam" id="PF02698">
    <property type="entry name" value="DUF218"/>
    <property type="match status" value="1"/>
</dbReference>
<gene>
    <name evidence="3" type="ORF">SPIL2461_LOCUS20104</name>
</gene>
<feature type="compositionally biased region" description="Basic and acidic residues" evidence="1">
    <location>
        <begin position="247"/>
        <end position="257"/>
    </location>
</feature>
<evidence type="ECO:0000313" key="4">
    <source>
        <dbReference type="Proteomes" id="UP000649617"/>
    </source>
</evidence>
<dbReference type="Proteomes" id="UP000649617">
    <property type="component" value="Unassembled WGS sequence"/>
</dbReference>
<organism evidence="3 4">
    <name type="scientific">Symbiodinium pilosum</name>
    <name type="common">Dinoflagellate</name>
    <dbReference type="NCBI Taxonomy" id="2952"/>
    <lineage>
        <taxon>Eukaryota</taxon>
        <taxon>Sar</taxon>
        <taxon>Alveolata</taxon>
        <taxon>Dinophyceae</taxon>
        <taxon>Suessiales</taxon>
        <taxon>Symbiodiniaceae</taxon>
        <taxon>Symbiodinium</taxon>
    </lineage>
</organism>
<keyword evidence="4" id="KW-1185">Reference proteome</keyword>
<evidence type="ECO:0000313" key="3">
    <source>
        <dbReference type="EMBL" id="CAE7709744.1"/>
    </source>
</evidence>
<dbReference type="EMBL" id="CAJNIZ010045078">
    <property type="protein sequence ID" value="CAE7709744.1"/>
    <property type="molecule type" value="Genomic_DNA"/>
</dbReference>
<dbReference type="AlphaFoldDB" id="A0A812WYS4"/>
<evidence type="ECO:0000256" key="1">
    <source>
        <dbReference type="SAM" id="MobiDB-lite"/>
    </source>
</evidence>
<accession>A0A812WYS4</accession>
<name>A0A812WYS4_SYMPI</name>
<comment type="caution">
    <text evidence="3">The sequence shown here is derived from an EMBL/GenBank/DDBJ whole genome shotgun (WGS) entry which is preliminary data.</text>
</comment>
<dbReference type="InterPro" id="IPR003848">
    <property type="entry name" value="DUF218"/>
</dbReference>
<feature type="region of interest" description="Disordered" evidence="1">
    <location>
        <begin position="231"/>
        <end position="265"/>
    </location>
</feature>
<protein>
    <recommendedName>
        <fullName evidence="2">DUF218 domain-containing protein</fullName>
    </recommendedName>
</protein>
<dbReference type="OrthoDB" id="445705at2759"/>
<reference evidence="3" key="1">
    <citation type="submission" date="2021-02" db="EMBL/GenBank/DDBJ databases">
        <authorList>
            <person name="Dougan E. K."/>
            <person name="Rhodes N."/>
            <person name="Thang M."/>
            <person name="Chan C."/>
        </authorList>
    </citation>
    <scope>NUCLEOTIDE SEQUENCE</scope>
</reference>
<feature type="non-terminal residue" evidence="3">
    <location>
        <position position="265"/>
    </location>
</feature>
<evidence type="ECO:0000259" key="2">
    <source>
        <dbReference type="Pfam" id="PF02698"/>
    </source>
</evidence>